<dbReference type="Gene3D" id="3.60.20.10">
    <property type="entry name" value="Glutamine Phosphoribosylpyrophosphate, subunit 1, domain 1"/>
    <property type="match status" value="1"/>
</dbReference>
<dbReference type="RefSeq" id="WP_276306228.1">
    <property type="nucleotide sequence ID" value="NZ_CP119993.1"/>
</dbReference>
<proteinExistence type="predicted"/>
<gene>
    <name evidence="1" type="ORF">ACFQPE_19335</name>
</gene>
<dbReference type="EMBL" id="JBHTBF010000003">
    <property type="protein sequence ID" value="MFC7318930.1"/>
    <property type="molecule type" value="Genomic_DNA"/>
</dbReference>
<evidence type="ECO:0000313" key="1">
    <source>
        <dbReference type="EMBL" id="MFC7318930.1"/>
    </source>
</evidence>
<dbReference type="InterPro" id="IPR010430">
    <property type="entry name" value="DUF1028"/>
</dbReference>
<sequence>MTYSICTTDGTRHGIAIATKAPAVGGLAPFLSPNGAVCTQSIVNVPLGPKAVTLLDGEASVDDAIETLIEKDNDASVRQLHGVDVWGNTSTYSGDECVDWFGSVTGTTDYETYTVAGNMLEGKSVIEAISDEYVATAETEQSFEKRLIAALQAGEDAGGDKRAGNAQSAALKIYDPENPRLYHDLRVDDHEDPVAELRRVYDVARQDDEQWKEEFPEAVLQRTL</sequence>
<evidence type="ECO:0000313" key="2">
    <source>
        <dbReference type="Proteomes" id="UP001596547"/>
    </source>
</evidence>
<protein>
    <submittedName>
        <fullName evidence="1">DUF1028 domain-containing protein</fullName>
    </submittedName>
</protein>
<organism evidence="1 2">
    <name type="scientific">Halomarina halobia</name>
    <dbReference type="NCBI Taxonomy" id="3033386"/>
    <lineage>
        <taxon>Archaea</taxon>
        <taxon>Methanobacteriati</taxon>
        <taxon>Methanobacteriota</taxon>
        <taxon>Stenosarchaea group</taxon>
        <taxon>Halobacteria</taxon>
        <taxon>Halobacteriales</taxon>
        <taxon>Natronomonadaceae</taxon>
        <taxon>Halomarina</taxon>
    </lineage>
</organism>
<dbReference type="Pfam" id="PF06267">
    <property type="entry name" value="DUF1028"/>
    <property type="match status" value="1"/>
</dbReference>
<name>A0ABD6AEZ8_9EURY</name>
<dbReference type="SUPFAM" id="SSF56235">
    <property type="entry name" value="N-terminal nucleophile aminohydrolases (Ntn hydrolases)"/>
    <property type="match status" value="1"/>
</dbReference>
<dbReference type="AlphaFoldDB" id="A0ABD6AEZ8"/>
<accession>A0ABD6AEZ8</accession>
<dbReference type="PANTHER" id="PTHR39328:SF1">
    <property type="entry name" value="BLL2871 PROTEIN"/>
    <property type="match status" value="1"/>
</dbReference>
<keyword evidence="2" id="KW-1185">Reference proteome</keyword>
<dbReference type="Proteomes" id="UP001596547">
    <property type="component" value="Unassembled WGS sequence"/>
</dbReference>
<reference evidence="1 2" key="1">
    <citation type="journal article" date="2019" name="Int. J. Syst. Evol. Microbiol.">
        <title>The Global Catalogue of Microorganisms (GCM) 10K type strain sequencing project: providing services to taxonomists for standard genome sequencing and annotation.</title>
        <authorList>
            <consortium name="The Broad Institute Genomics Platform"/>
            <consortium name="The Broad Institute Genome Sequencing Center for Infectious Disease"/>
            <person name="Wu L."/>
            <person name="Ma J."/>
        </authorList>
    </citation>
    <scope>NUCLEOTIDE SEQUENCE [LARGE SCALE GENOMIC DNA]</scope>
    <source>
        <strain evidence="1 2">PSR21</strain>
    </source>
</reference>
<dbReference type="GeneID" id="79317882"/>
<dbReference type="InterPro" id="IPR029055">
    <property type="entry name" value="Ntn_hydrolases_N"/>
</dbReference>
<dbReference type="PANTHER" id="PTHR39328">
    <property type="entry name" value="BLL2871 PROTEIN"/>
    <property type="match status" value="1"/>
</dbReference>
<comment type="caution">
    <text evidence="1">The sequence shown here is derived from an EMBL/GenBank/DDBJ whole genome shotgun (WGS) entry which is preliminary data.</text>
</comment>